<feature type="transmembrane region" description="Helical" evidence="1">
    <location>
        <begin position="12"/>
        <end position="35"/>
    </location>
</feature>
<feature type="transmembrane region" description="Helical" evidence="1">
    <location>
        <begin position="97"/>
        <end position="118"/>
    </location>
</feature>
<feature type="transmembrane region" description="Helical" evidence="1">
    <location>
        <begin position="211"/>
        <end position="233"/>
    </location>
</feature>
<evidence type="ECO:0000313" key="3">
    <source>
        <dbReference type="Proteomes" id="UP001501294"/>
    </source>
</evidence>
<dbReference type="Proteomes" id="UP001501294">
    <property type="component" value="Unassembled WGS sequence"/>
</dbReference>
<sequence length="248" mass="27610">MTIVKDFGKGLYTLIFLAPLFWIIPTLVEGLQHFVEVQLGMFVLGDSVEAGKETLIRLAFGFLKVLSIIIPSLLILKLSANGWDKTKLFPLTTTEKVLMLVISIFILAALIFVTYYGQDSSAYLVGVVEIPSELAPFVPLLILLVPMFIFRDKLLKGLLRLCGVNIEGKLSSKSYLFEFLYIVFPILLLVAPMVLHYKLNGWAVGTESWELFGLLALDSLLVGLMTLLIGMSLRLAVTCVYSKELEQS</sequence>
<feature type="transmembrane region" description="Helical" evidence="1">
    <location>
        <begin position="179"/>
        <end position="199"/>
    </location>
</feature>
<evidence type="ECO:0000256" key="1">
    <source>
        <dbReference type="SAM" id="Phobius"/>
    </source>
</evidence>
<protein>
    <submittedName>
        <fullName evidence="2">Uncharacterized protein</fullName>
    </submittedName>
</protein>
<comment type="caution">
    <text evidence="2">The sequence shown here is derived from an EMBL/GenBank/DDBJ whole genome shotgun (WGS) entry which is preliminary data.</text>
</comment>
<keyword evidence="1" id="KW-0472">Membrane</keyword>
<gene>
    <name evidence="2" type="ORF">GCM10023150_10750</name>
</gene>
<organism evidence="2 3">
    <name type="scientific">Kangiella taiwanensis</name>
    <dbReference type="NCBI Taxonomy" id="1079179"/>
    <lineage>
        <taxon>Bacteria</taxon>
        <taxon>Pseudomonadati</taxon>
        <taxon>Pseudomonadota</taxon>
        <taxon>Gammaproteobacteria</taxon>
        <taxon>Kangiellales</taxon>
        <taxon>Kangiellaceae</taxon>
        <taxon>Kangiella</taxon>
    </lineage>
</organism>
<evidence type="ECO:0000313" key="2">
    <source>
        <dbReference type="EMBL" id="GAA4347844.1"/>
    </source>
</evidence>
<reference evidence="3" key="1">
    <citation type="journal article" date="2019" name="Int. J. Syst. Evol. Microbiol.">
        <title>The Global Catalogue of Microorganisms (GCM) 10K type strain sequencing project: providing services to taxonomists for standard genome sequencing and annotation.</title>
        <authorList>
            <consortium name="The Broad Institute Genomics Platform"/>
            <consortium name="The Broad Institute Genome Sequencing Center for Infectious Disease"/>
            <person name="Wu L."/>
            <person name="Ma J."/>
        </authorList>
    </citation>
    <scope>NUCLEOTIDE SEQUENCE [LARGE SCALE GENOMIC DNA]</scope>
    <source>
        <strain evidence="3">JCM 17727</strain>
    </source>
</reference>
<keyword evidence="1" id="KW-1133">Transmembrane helix</keyword>
<keyword evidence="1" id="KW-0812">Transmembrane</keyword>
<proteinExistence type="predicted"/>
<dbReference type="EMBL" id="BAABFU010000001">
    <property type="protein sequence ID" value="GAA4347844.1"/>
    <property type="molecule type" value="Genomic_DNA"/>
</dbReference>
<feature type="transmembrane region" description="Helical" evidence="1">
    <location>
        <begin position="130"/>
        <end position="150"/>
    </location>
</feature>
<name>A0ABP8HYX2_9GAMM</name>
<keyword evidence="3" id="KW-1185">Reference proteome</keyword>
<dbReference type="RefSeq" id="WP_223576619.1">
    <property type="nucleotide sequence ID" value="NZ_BAABFU010000001.1"/>
</dbReference>
<feature type="transmembrane region" description="Helical" evidence="1">
    <location>
        <begin position="55"/>
        <end position="76"/>
    </location>
</feature>
<accession>A0ABP8HYX2</accession>